<evidence type="ECO:0000256" key="6">
    <source>
        <dbReference type="SAM" id="SignalP"/>
    </source>
</evidence>
<reference evidence="8" key="1">
    <citation type="submission" date="2025-08" db="UniProtKB">
        <authorList>
            <consortium name="RefSeq"/>
        </authorList>
    </citation>
    <scope>IDENTIFICATION</scope>
</reference>
<keyword evidence="5" id="KW-0325">Glycoprotein</keyword>
<keyword evidence="3" id="KW-0964">Secreted</keyword>
<evidence type="ECO:0000313" key="7">
    <source>
        <dbReference type="Proteomes" id="UP000504612"/>
    </source>
</evidence>
<dbReference type="Pfam" id="PF05612">
    <property type="entry name" value="Leg1"/>
    <property type="match status" value="1"/>
</dbReference>
<evidence type="ECO:0000256" key="3">
    <source>
        <dbReference type="ARBA" id="ARBA00022525"/>
    </source>
</evidence>
<evidence type="ECO:0000256" key="1">
    <source>
        <dbReference type="ARBA" id="ARBA00004613"/>
    </source>
</evidence>
<accession>A0A6J1U1T2</accession>
<organism evidence="7 8">
    <name type="scientific">Notechis scutatus</name>
    <name type="common">mainland tiger snake</name>
    <dbReference type="NCBI Taxonomy" id="8663"/>
    <lineage>
        <taxon>Eukaryota</taxon>
        <taxon>Metazoa</taxon>
        <taxon>Chordata</taxon>
        <taxon>Craniata</taxon>
        <taxon>Vertebrata</taxon>
        <taxon>Euteleostomi</taxon>
        <taxon>Lepidosauria</taxon>
        <taxon>Squamata</taxon>
        <taxon>Bifurcata</taxon>
        <taxon>Unidentata</taxon>
        <taxon>Episquamata</taxon>
        <taxon>Toxicofera</taxon>
        <taxon>Serpentes</taxon>
        <taxon>Colubroidea</taxon>
        <taxon>Elapidae</taxon>
        <taxon>Hydrophiinae</taxon>
        <taxon>Notechis</taxon>
    </lineage>
</organism>
<dbReference type="PANTHER" id="PTHR18820:SF1">
    <property type="entry name" value="PROTEIN LEG1 HOMOLOG"/>
    <property type="match status" value="1"/>
</dbReference>
<evidence type="ECO:0000256" key="4">
    <source>
        <dbReference type="ARBA" id="ARBA00022729"/>
    </source>
</evidence>
<comment type="subcellular location">
    <subcellularLocation>
        <location evidence="1">Secreted</location>
    </subcellularLocation>
</comment>
<evidence type="ECO:0000256" key="2">
    <source>
        <dbReference type="ARBA" id="ARBA00009122"/>
    </source>
</evidence>
<keyword evidence="7" id="KW-1185">Reference proteome</keyword>
<dbReference type="CTD" id="109312003"/>
<dbReference type="GeneID" id="113411117"/>
<feature type="signal peptide" evidence="6">
    <location>
        <begin position="1"/>
        <end position="35"/>
    </location>
</feature>
<sequence length="372" mass="42170">MSRSMTLLSSMGDTFLRKCLCCLTFFLLAMEVTSPSHLQTQSQGSEDIFPPLWHLVPENFEDYPIQNHKIVINVWNYLERLGMYKILLKYSAKYFSELGPNNLNNILWGLPLQHGWQYGSGRLADPLNSTGCGHKEGDSLCISEFSWWACMNYYLAAIPFLGALDSGLFEEVQNEIELIPPDKQRAHFCLSIAECNTQVPKVMSAWRDFFKYLLSTAPYSETATSLLFSEDEALGYMWKAHTLSINSAFQKCKKSLSYLSGPESSFGEAWSSAVHFLAAVHFPTNFNVTNNFQTGLPPRILLEGDKVPFIGDFTFLQNKILFLLESLHTANKNTGNILLLLWKKAMSTEEGRRFGRSLIEKLFSSAKFLPIV</sequence>
<dbReference type="Proteomes" id="UP000504612">
    <property type="component" value="Unplaced"/>
</dbReference>
<name>A0A6J1U1T2_9SAUR</name>
<dbReference type="KEGG" id="nss:113411117"/>
<gene>
    <name evidence="8" type="primary">CUNH6orf58</name>
</gene>
<protein>
    <submittedName>
        <fullName evidence="8">Protein LEG1 homolog</fullName>
    </submittedName>
</protein>
<dbReference type="AlphaFoldDB" id="A0A6J1U1T2"/>
<feature type="chain" id="PRO_5027065825" evidence="6">
    <location>
        <begin position="36"/>
        <end position="372"/>
    </location>
</feature>
<dbReference type="InterPro" id="IPR008499">
    <property type="entry name" value="Leg1"/>
</dbReference>
<proteinExistence type="inferred from homology"/>
<dbReference type="GO" id="GO:0005615">
    <property type="term" value="C:extracellular space"/>
    <property type="evidence" value="ECO:0007669"/>
    <property type="project" value="TreeGrafter"/>
</dbReference>
<evidence type="ECO:0000313" key="8">
    <source>
        <dbReference type="RefSeq" id="XP_026521804.1"/>
    </source>
</evidence>
<keyword evidence="4 6" id="KW-0732">Signal</keyword>
<dbReference type="RefSeq" id="XP_026521804.1">
    <property type="nucleotide sequence ID" value="XM_026666019.1"/>
</dbReference>
<dbReference type="PANTHER" id="PTHR18820">
    <property type="entry name" value="LEG1"/>
    <property type="match status" value="1"/>
</dbReference>
<comment type="similarity">
    <text evidence="2">Belongs to the LEG1 family.</text>
</comment>
<evidence type="ECO:0000256" key="5">
    <source>
        <dbReference type="ARBA" id="ARBA00023180"/>
    </source>
</evidence>